<reference evidence="2 3" key="1">
    <citation type="submission" date="2021-02" db="EMBL/GenBank/DDBJ databases">
        <title>A novel species of genus Amphritea isolated from a fishpond in China.</title>
        <authorList>
            <person name="Lu H."/>
        </authorList>
    </citation>
    <scope>NUCLEOTIDE SEQUENCE [LARGE SCALE GENOMIC DNA]</scope>
    <source>
        <strain evidence="2 3">RP18W</strain>
    </source>
</reference>
<evidence type="ECO:0000313" key="2">
    <source>
        <dbReference type="EMBL" id="MBN0989848.1"/>
    </source>
</evidence>
<name>A0ABS2WE33_9GAMM</name>
<feature type="domain" description="DUF7684" evidence="1">
    <location>
        <begin position="3"/>
        <end position="136"/>
    </location>
</feature>
<dbReference type="RefSeq" id="WP_205212437.1">
    <property type="nucleotide sequence ID" value="NZ_JAFFZO010000059.1"/>
</dbReference>
<comment type="caution">
    <text evidence="2">The sequence shown here is derived from an EMBL/GenBank/DDBJ whole genome shotgun (WGS) entry which is preliminary data.</text>
</comment>
<proteinExistence type="predicted"/>
<organism evidence="2 3">
    <name type="scientific">Amphritea pacifica</name>
    <dbReference type="NCBI Taxonomy" id="2811233"/>
    <lineage>
        <taxon>Bacteria</taxon>
        <taxon>Pseudomonadati</taxon>
        <taxon>Pseudomonadota</taxon>
        <taxon>Gammaproteobacteria</taxon>
        <taxon>Oceanospirillales</taxon>
        <taxon>Oceanospirillaceae</taxon>
        <taxon>Amphritea</taxon>
    </lineage>
</organism>
<keyword evidence="3" id="KW-1185">Reference proteome</keyword>
<accession>A0ABS2WE33</accession>
<dbReference type="InterPro" id="IPR056101">
    <property type="entry name" value="DUF7684"/>
</dbReference>
<evidence type="ECO:0000259" key="1">
    <source>
        <dbReference type="Pfam" id="PF24733"/>
    </source>
</evidence>
<dbReference type="Proteomes" id="UP000760472">
    <property type="component" value="Unassembled WGS sequence"/>
</dbReference>
<evidence type="ECO:0000313" key="3">
    <source>
        <dbReference type="Proteomes" id="UP000760472"/>
    </source>
</evidence>
<dbReference type="EMBL" id="JAFFZP010000059">
    <property type="protein sequence ID" value="MBN0989848.1"/>
    <property type="molecule type" value="Genomic_DNA"/>
</dbReference>
<gene>
    <name evidence="2" type="ORF">JW498_21010</name>
</gene>
<dbReference type="Pfam" id="PF24733">
    <property type="entry name" value="DUF7684"/>
    <property type="match status" value="1"/>
</dbReference>
<sequence length="138" mass="15422">MKIEYLHLVPNSENPKIASSEPFRAIVIVEEPVSAEWQEELSNDLVNAGCLYMMAWGVEASSWDDSVDYANLEAFNYGDIPETKSVMTTWHDNESLGEVFDYSKRLALHPAVDLNKTVIVHIAAKSKENEILSAYTGA</sequence>
<protein>
    <recommendedName>
        <fullName evidence="1">DUF7684 domain-containing protein</fullName>
    </recommendedName>
</protein>